<keyword evidence="5" id="KW-1185">Reference proteome</keyword>
<feature type="domain" description="AMP-binding enzyme C-terminal" evidence="3">
    <location>
        <begin position="1082"/>
        <end position="1158"/>
    </location>
</feature>
<evidence type="ECO:0000259" key="2">
    <source>
        <dbReference type="Pfam" id="PF00501"/>
    </source>
</evidence>
<dbReference type="STRING" id="159449.B4N89_19630"/>
<feature type="compositionally biased region" description="Basic and acidic residues" evidence="1">
    <location>
        <begin position="49"/>
        <end position="70"/>
    </location>
</feature>
<dbReference type="Pfam" id="PF13193">
    <property type="entry name" value="AMP-binding_C"/>
    <property type="match status" value="1"/>
</dbReference>
<feature type="domain" description="AMP-dependent synthetase/ligase" evidence="2">
    <location>
        <begin position="649"/>
        <end position="1032"/>
    </location>
</feature>
<feature type="compositionally biased region" description="Basic and acidic residues" evidence="1">
    <location>
        <begin position="110"/>
        <end position="129"/>
    </location>
</feature>
<evidence type="ECO:0000313" key="5">
    <source>
        <dbReference type="Proteomes" id="UP000190037"/>
    </source>
</evidence>
<evidence type="ECO:0008006" key="6">
    <source>
        <dbReference type="Google" id="ProtNLM"/>
    </source>
</evidence>
<dbReference type="InterPro" id="IPR025110">
    <property type="entry name" value="AMP-bd_C"/>
</dbReference>
<feature type="compositionally biased region" description="Low complexity" evidence="1">
    <location>
        <begin position="409"/>
        <end position="418"/>
    </location>
</feature>
<accession>A0A1T3P177</accession>
<dbReference type="InterPro" id="IPR020845">
    <property type="entry name" value="AMP-binding_CS"/>
</dbReference>
<dbReference type="Gene3D" id="3.30.300.30">
    <property type="match status" value="1"/>
</dbReference>
<dbReference type="InterPro" id="IPR000873">
    <property type="entry name" value="AMP-dep_synth/lig_dom"/>
</dbReference>
<protein>
    <recommendedName>
        <fullName evidence="6">Long-chain fatty acid--CoA ligase</fullName>
    </recommendedName>
</protein>
<feature type="region of interest" description="Disordered" evidence="1">
    <location>
        <begin position="367"/>
        <end position="440"/>
    </location>
</feature>
<dbReference type="AlphaFoldDB" id="A0A1T3P177"/>
<dbReference type="PROSITE" id="PS00455">
    <property type="entry name" value="AMP_BINDING"/>
    <property type="match status" value="1"/>
</dbReference>
<feature type="region of interest" description="Disordered" evidence="1">
    <location>
        <begin position="461"/>
        <end position="571"/>
    </location>
</feature>
<sequence>MARQRPRPRPPTRSTREARRAAEPPFVFWAGRPGAKRRGAQPRAGCRFSAEERSGGAEKRCLASRREAPNKKPPPPPRPRPAPSLPPRLRPPPALSAIRPLRPPPPWRVSAHDPGRPRDRRAQRGERRSRLVFFWAGRPGAKRRGAQPRAGCRFSAEERSGGAEKWCLASRREAPNKKPPPPPRLRPAPSLPPRLRPPTVSLRESAVATATPWRVSAHAPGRPRDRRAKRGERRSRRLFFGLGDPERSGGAHSRERGAAFLRRSEAGEQKSGASRAGAKRPTKSRRRHHDPGPPLHSPRDFARPRLSPRFGRCDRHPRGASAPTTRAAHAIDARSAESGGAALCFFGLGDPERSGGAHSRERGAAFLRRSEAGEQKSGASRAGAKRPIKSRRRHHDSGPPLRSRRDFARPPSLSASRPLRPPPRGASAPTPQAAHAIDARSAESGGAAVCFLGWATRSEAEGRTAASGVPLFCGGAKRGSRKAVPREPARSAQQKAAAATTTPARPFTPPATSPAHRLSPRASRCDRHPVARQRPRPGPPTRSTRAARRAAEPQRSGPSRAGAKRPAKGSRDAISALAWMRSQPPVHQSLAACRRWTHRMLDRTQALAELTGPESAYAIEEVVHDGIPWRVLSKAPPTLRAVFEGLIGHGDRDALVYRGERISYAEQHRLVAHLARHLADEYGVRRGDRVAVAMRNRIEWPLAFWATQVLGAIAVPLNAWWTVDELRYALEDSGTTVLICDDERADLIRGRAGGALPTLVAGLDEPPAAGEADLTALLRGFTGECALPDGGPEPFDDATIIYTSGTTGRPKGAVATHHNHTTNLHTMELTRAVALARAGLPIAELAKGPALPDGFPTGAAAPGSLQVYPFFHVAGLSGLYIGAAQGAKLCLMHHWDTATALELIETERLSTANMVPTLLRRLVESPLRAGRDLSSLTSLGMGGSPVPPDLVALVGGMSGNTIVPLNAYGMTETTCVVVVNSGDDYYEHPDSVGHPVPVADLRVADPLTGEELPIGRTGEIRVRGPHVVRGYWNRPRESEEAFPGGWFRTGDLGYVDTDGRLYVVDRLKDVIIRGGENVYSAEVEAILFEHPAISEVAVVGVPHHDLGEEVAAVVRLHVPGAASAAELRGHVARRLAAFKVPTLVRFTERALPRNAVGKVLKRELRDMLAL</sequence>
<dbReference type="GO" id="GO:0006631">
    <property type="term" value="P:fatty acid metabolic process"/>
    <property type="evidence" value="ECO:0007669"/>
    <property type="project" value="TreeGrafter"/>
</dbReference>
<evidence type="ECO:0000256" key="1">
    <source>
        <dbReference type="SAM" id="MobiDB-lite"/>
    </source>
</evidence>
<evidence type="ECO:0000313" key="4">
    <source>
        <dbReference type="EMBL" id="OPC82853.1"/>
    </source>
</evidence>
<dbReference type="SUPFAM" id="SSF56801">
    <property type="entry name" value="Acetyl-CoA synthetase-like"/>
    <property type="match status" value="1"/>
</dbReference>
<dbReference type="PANTHER" id="PTHR43201:SF32">
    <property type="entry name" value="2-SUCCINYLBENZOATE--COA LIGASE, CHLOROPLASTIC_PEROXISOMAL"/>
    <property type="match status" value="1"/>
</dbReference>
<feature type="compositionally biased region" description="Pro residues" evidence="1">
    <location>
        <begin position="71"/>
        <end position="94"/>
    </location>
</feature>
<name>A0A1T3P177_9ACTN</name>
<dbReference type="Proteomes" id="UP000190037">
    <property type="component" value="Unassembled WGS sequence"/>
</dbReference>
<feature type="compositionally biased region" description="Basic residues" evidence="1">
    <location>
        <begin position="224"/>
        <end position="237"/>
    </location>
</feature>
<dbReference type="GO" id="GO:0031956">
    <property type="term" value="F:medium-chain fatty acid-CoA ligase activity"/>
    <property type="evidence" value="ECO:0007669"/>
    <property type="project" value="TreeGrafter"/>
</dbReference>
<reference evidence="4 5" key="1">
    <citation type="submission" date="2017-03" db="EMBL/GenBank/DDBJ databases">
        <title>Draft genome sequence of Streptomyces scabrisporus NF3, endophyte isolated from Amphipterygium adstringens.</title>
        <authorList>
            <person name="Vazquez M."/>
            <person name="Ceapa C.D."/>
            <person name="Rodriguez Luna D."/>
            <person name="Sanchez Esquivel S."/>
        </authorList>
    </citation>
    <scope>NUCLEOTIDE SEQUENCE [LARGE SCALE GENOMIC DNA]</scope>
    <source>
        <strain evidence="4 5">NF3</strain>
    </source>
</reference>
<comment type="caution">
    <text evidence="4">The sequence shown here is derived from an EMBL/GenBank/DDBJ whole genome shotgun (WGS) entry which is preliminary data.</text>
</comment>
<feature type="region of interest" description="Disordered" evidence="1">
    <location>
        <begin position="1"/>
        <end position="333"/>
    </location>
</feature>
<feature type="compositionally biased region" description="Low complexity" evidence="1">
    <location>
        <begin position="490"/>
        <end position="505"/>
    </location>
</feature>
<dbReference type="Gene3D" id="3.40.50.12780">
    <property type="entry name" value="N-terminal domain of ligase-like"/>
    <property type="match status" value="1"/>
</dbReference>
<feature type="compositionally biased region" description="Basic residues" evidence="1">
    <location>
        <begin position="383"/>
        <end position="395"/>
    </location>
</feature>
<feature type="compositionally biased region" description="Basic residues" evidence="1">
    <location>
        <begin position="277"/>
        <end position="289"/>
    </location>
</feature>
<dbReference type="PANTHER" id="PTHR43201">
    <property type="entry name" value="ACYL-COA SYNTHETASE"/>
    <property type="match status" value="1"/>
</dbReference>
<feature type="compositionally biased region" description="Basic residues" evidence="1">
    <location>
        <begin position="1"/>
        <end position="10"/>
    </location>
</feature>
<feature type="compositionally biased region" description="Basic and acidic residues" evidence="1">
    <location>
        <begin position="244"/>
        <end position="268"/>
    </location>
</feature>
<evidence type="ECO:0000259" key="3">
    <source>
        <dbReference type="Pfam" id="PF13193"/>
    </source>
</evidence>
<dbReference type="InterPro" id="IPR045851">
    <property type="entry name" value="AMP-bd_C_sf"/>
</dbReference>
<feature type="compositionally biased region" description="Pro residues" evidence="1">
    <location>
        <begin position="177"/>
        <end position="196"/>
    </location>
</feature>
<organism evidence="4 5">
    <name type="scientific">Embleya scabrispora</name>
    <dbReference type="NCBI Taxonomy" id="159449"/>
    <lineage>
        <taxon>Bacteria</taxon>
        <taxon>Bacillati</taxon>
        <taxon>Actinomycetota</taxon>
        <taxon>Actinomycetes</taxon>
        <taxon>Kitasatosporales</taxon>
        <taxon>Streptomycetaceae</taxon>
        <taxon>Embleya</taxon>
    </lineage>
</organism>
<gene>
    <name evidence="4" type="ORF">B4N89_19630</name>
</gene>
<dbReference type="InterPro" id="IPR042099">
    <property type="entry name" value="ANL_N_sf"/>
</dbReference>
<dbReference type="Pfam" id="PF00501">
    <property type="entry name" value="AMP-binding"/>
    <property type="match status" value="1"/>
</dbReference>
<dbReference type="EMBL" id="MWQN01000001">
    <property type="protein sequence ID" value="OPC82853.1"/>
    <property type="molecule type" value="Genomic_DNA"/>
</dbReference>
<proteinExistence type="predicted"/>